<evidence type="ECO:0000313" key="2">
    <source>
        <dbReference type="EMBL" id="OTP74697.1"/>
    </source>
</evidence>
<dbReference type="EMBL" id="NBTZ01000060">
    <property type="protein sequence ID" value="OTP74697.1"/>
    <property type="molecule type" value="Genomic_DNA"/>
</dbReference>
<reference evidence="2 3" key="1">
    <citation type="submission" date="2017-03" db="EMBL/GenBank/DDBJ databases">
        <title>Genome analysis of strain PAMC 26577.</title>
        <authorList>
            <person name="Oh H.-M."/>
            <person name="Yang J.-A."/>
        </authorList>
    </citation>
    <scope>NUCLEOTIDE SEQUENCE [LARGE SCALE GENOMIC DNA]</scope>
    <source>
        <strain evidence="2 3">PAMC 26577</strain>
    </source>
</reference>
<dbReference type="Gene3D" id="3.30.450.40">
    <property type="match status" value="1"/>
</dbReference>
<keyword evidence="2" id="KW-0418">Kinase</keyword>
<dbReference type="PANTHER" id="PTHR43102:SF2">
    <property type="entry name" value="GAF DOMAIN-CONTAINING PROTEIN"/>
    <property type="match status" value="1"/>
</dbReference>
<dbReference type="InterPro" id="IPR029016">
    <property type="entry name" value="GAF-like_dom_sf"/>
</dbReference>
<dbReference type="AlphaFoldDB" id="A0A242MTW5"/>
<dbReference type="SUPFAM" id="SSF46955">
    <property type="entry name" value="Putative DNA-binding domain"/>
    <property type="match status" value="1"/>
</dbReference>
<feature type="domain" description="GAF" evidence="1">
    <location>
        <begin position="211"/>
        <end position="353"/>
    </location>
</feature>
<dbReference type="SMART" id="SM00065">
    <property type="entry name" value="GAF"/>
    <property type="match status" value="1"/>
</dbReference>
<organism evidence="2 3">
    <name type="scientific">Caballeronia sordidicola</name>
    <name type="common">Burkholderia sordidicola</name>
    <dbReference type="NCBI Taxonomy" id="196367"/>
    <lineage>
        <taxon>Bacteria</taxon>
        <taxon>Pseudomonadati</taxon>
        <taxon>Pseudomonadota</taxon>
        <taxon>Betaproteobacteria</taxon>
        <taxon>Burkholderiales</taxon>
        <taxon>Burkholderiaceae</taxon>
        <taxon>Caballeronia</taxon>
    </lineage>
</organism>
<dbReference type="InterPro" id="IPR003018">
    <property type="entry name" value="GAF"/>
</dbReference>
<evidence type="ECO:0000259" key="1">
    <source>
        <dbReference type="SMART" id="SM00065"/>
    </source>
</evidence>
<accession>A0A242MTW5</accession>
<dbReference type="Proteomes" id="UP000195221">
    <property type="component" value="Unassembled WGS sequence"/>
</dbReference>
<dbReference type="Gene3D" id="1.10.1660.10">
    <property type="match status" value="1"/>
</dbReference>
<name>A0A242MTW5_CABSO</name>
<keyword evidence="2" id="KW-0808">Transferase</keyword>
<comment type="caution">
    <text evidence="2">The sequence shown here is derived from an EMBL/GenBank/DDBJ whole genome shotgun (WGS) entry which is preliminary data.</text>
</comment>
<dbReference type="SUPFAM" id="SSF55781">
    <property type="entry name" value="GAF domain-like"/>
    <property type="match status" value="1"/>
</dbReference>
<gene>
    <name evidence="2" type="ORF">PAMC26577_15470</name>
</gene>
<proteinExistence type="predicted"/>
<sequence>MLGVSTRTAQVWIEQYALESWKTPGGHRRVRRSEVIALRERLAPSEPKRRPVMLVQAGKLNNARVCEALSALGEVIAIDDSDPLSSLTIIGRTMPAVVVIEVGHTNLEQLAMLTHLFIDPLLGHTHVLVLGDMTAGQVVAQMRPGEQVSVASPQSGGEELRAIVETILAQGEPGASNRVPALSERMRGYPVPPDENERLKALNRTGLVDTPLEPAFDKIVQMAANVLQTPVCLMSLLTHDRQWFKAQVGLTERQTPRLWAFCNHTIVQNGVFVVEDAAADDRFRGNPLVTGTPEIRFYAGAPIKDYEGYALGSLCVIDNKPRQINDEQRATLKTLAELTSDRINLRTHTRQLAGGPTR</sequence>
<dbReference type="Pfam" id="PF01590">
    <property type="entry name" value="GAF"/>
    <property type="match status" value="1"/>
</dbReference>
<protein>
    <submittedName>
        <fullName evidence="2">Sensor histidine kinase</fullName>
    </submittedName>
</protein>
<dbReference type="PANTHER" id="PTHR43102">
    <property type="entry name" value="SLR1143 PROTEIN"/>
    <property type="match status" value="1"/>
</dbReference>
<dbReference type="InterPro" id="IPR009061">
    <property type="entry name" value="DNA-bd_dom_put_sf"/>
</dbReference>
<dbReference type="GO" id="GO:0016301">
    <property type="term" value="F:kinase activity"/>
    <property type="evidence" value="ECO:0007669"/>
    <property type="project" value="UniProtKB-KW"/>
</dbReference>
<evidence type="ECO:0000313" key="3">
    <source>
        <dbReference type="Proteomes" id="UP000195221"/>
    </source>
</evidence>